<dbReference type="GO" id="GO:0005886">
    <property type="term" value="C:plasma membrane"/>
    <property type="evidence" value="ECO:0007669"/>
    <property type="project" value="UniProtKB-SubCell"/>
</dbReference>
<organism evidence="6 7">
    <name type="scientific">Alysiella crassa</name>
    <dbReference type="NCBI Taxonomy" id="153491"/>
    <lineage>
        <taxon>Bacteria</taxon>
        <taxon>Pseudomonadati</taxon>
        <taxon>Pseudomonadota</taxon>
        <taxon>Betaproteobacteria</taxon>
        <taxon>Neisseriales</taxon>
        <taxon>Neisseriaceae</taxon>
        <taxon>Alysiella</taxon>
    </lineage>
</organism>
<feature type="transmembrane region" description="Helical" evidence="5">
    <location>
        <begin position="50"/>
        <end position="69"/>
    </location>
</feature>
<gene>
    <name evidence="5 6" type="primary">yciB</name>
    <name evidence="6" type="ORF">NCTC10283_02422</name>
</gene>
<evidence type="ECO:0000256" key="5">
    <source>
        <dbReference type="HAMAP-Rule" id="MF_00189"/>
    </source>
</evidence>
<feature type="transmembrane region" description="Helical" evidence="5">
    <location>
        <begin position="75"/>
        <end position="97"/>
    </location>
</feature>
<reference evidence="6 7" key="1">
    <citation type="submission" date="2018-06" db="EMBL/GenBank/DDBJ databases">
        <authorList>
            <consortium name="Pathogen Informatics"/>
            <person name="Doyle S."/>
        </authorList>
    </citation>
    <scope>NUCLEOTIDE SEQUENCE [LARGE SCALE GENOMIC DNA]</scope>
    <source>
        <strain evidence="6 7">NCTC10283</strain>
    </source>
</reference>
<dbReference type="HAMAP" id="MF_00189">
    <property type="entry name" value="YciB"/>
    <property type="match status" value="1"/>
</dbReference>
<dbReference type="PANTHER" id="PTHR36917:SF1">
    <property type="entry name" value="INNER MEMBRANE-SPANNING PROTEIN YCIB"/>
    <property type="match status" value="1"/>
</dbReference>
<keyword evidence="5" id="KW-0997">Cell inner membrane</keyword>
<evidence type="ECO:0000313" key="7">
    <source>
        <dbReference type="Proteomes" id="UP000254209"/>
    </source>
</evidence>
<dbReference type="STRING" id="1120980.GCA_000745955_00251"/>
<evidence type="ECO:0000313" key="6">
    <source>
        <dbReference type="EMBL" id="SSY80860.1"/>
    </source>
</evidence>
<keyword evidence="1 5" id="KW-1003">Cell membrane</keyword>
<evidence type="ECO:0000256" key="4">
    <source>
        <dbReference type="ARBA" id="ARBA00023136"/>
    </source>
</evidence>
<dbReference type="EMBL" id="UFSO01000003">
    <property type="protein sequence ID" value="SSY80860.1"/>
    <property type="molecule type" value="Genomic_DNA"/>
</dbReference>
<accession>A0A376BV84</accession>
<keyword evidence="4 5" id="KW-0472">Membrane</keyword>
<protein>
    <recommendedName>
        <fullName evidence="5">Inner membrane-spanning protein YciB</fullName>
    </recommendedName>
</protein>
<comment type="function">
    <text evidence="5">Plays a role in cell envelope biogenesis, maintenance of cell envelope integrity and membrane homeostasis.</text>
</comment>
<comment type="similarity">
    <text evidence="5">Belongs to the YciB family.</text>
</comment>
<keyword evidence="7" id="KW-1185">Reference proteome</keyword>
<dbReference type="InterPro" id="IPR006008">
    <property type="entry name" value="YciB"/>
</dbReference>
<sequence>MKALGDFLAIILFFVIYTTTKNIIWATIAATVVGVLQAAYTWLTVKKLSAMQWVSLVMVVGFGGLTILLDDPVYIMFKTTVICWLTGAAVLVAQLMGKNGVKLLMGSEITLPEKVWTNLSYAWAIFFFIMGLVNLAIAYPFTKEQVDVWAKYKMYGYIPLTLIFSIGQALYIAKFLPKETGE</sequence>
<keyword evidence="2 5" id="KW-0812">Transmembrane</keyword>
<dbReference type="OrthoDB" id="9788219at2"/>
<proteinExistence type="inferred from homology"/>
<comment type="caution">
    <text evidence="5">Lacks conserved residue(s) required for the propagation of feature annotation.</text>
</comment>
<feature type="transmembrane region" description="Helical" evidence="5">
    <location>
        <begin position="118"/>
        <end position="142"/>
    </location>
</feature>
<evidence type="ECO:0000256" key="3">
    <source>
        <dbReference type="ARBA" id="ARBA00022989"/>
    </source>
</evidence>
<dbReference type="AlphaFoldDB" id="A0A376BV84"/>
<dbReference type="PANTHER" id="PTHR36917">
    <property type="entry name" value="INTRACELLULAR SEPTATION PROTEIN A-RELATED"/>
    <property type="match status" value="1"/>
</dbReference>
<name>A0A376BV84_9NEIS</name>
<feature type="transmembrane region" description="Helical" evidence="5">
    <location>
        <begin position="154"/>
        <end position="173"/>
    </location>
</feature>
<dbReference type="Proteomes" id="UP000254209">
    <property type="component" value="Unassembled WGS sequence"/>
</dbReference>
<evidence type="ECO:0000256" key="2">
    <source>
        <dbReference type="ARBA" id="ARBA00022692"/>
    </source>
</evidence>
<keyword evidence="3 5" id="KW-1133">Transmembrane helix</keyword>
<evidence type="ECO:0000256" key="1">
    <source>
        <dbReference type="ARBA" id="ARBA00022475"/>
    </source>
</evidence>
<comment type="subcellular location">
    <subcellularLocation>
        <location evidence="5">Cell inner membrane</location>
        <topology evidence="5">Multi-pass membrane protein</topology>
    </subcellularLocation>
</comment>
<dbReference type="Pfam" id="PF04279">
    <property type="entry name" value="IspA"/>
    <property type="match status" value="1"/>
</dbReference>